<dbReference type="AlphaFoldDB" id="A0A5P1FQW6"/>
<accession>A0A5P1FQW6</accession>
<sequence>MERLLWCDRRQGSQELPAGTADPESANAGATHREGTDEEMTASLFGSPQDGNQVEMGGGLIHGTGNTRRSRSVGTATGDGVSWARYTRGERTGEREAARGTGTGDSRGKWSGGGLRVDSRGEPRGDMGVEPGDSPRA</sequence>
<keyword evidence="3" id="KW-1185">Reference proteome</keyword>
<evidence type="ECO:0000313" key="2">
    <source>
        <dbReference type="EMBL" id="ONK80598.1"/>
    </source>
</evidence>
<name>A0A5P1FQW6_ASPOF</name>
<feature type="compositionally biased region" description="Basic and acidic residues" evidence="1">
    <location>
        <begin position="1"/>
        <end position="12"/>
    </location>
</feature>
<evidence type="ECO:0000256" key="1">
    <source>
        <dbReference type="SAM" id="MobiDB-lite"/>
    </source>
</evidence>
<feature type="compositionally biased region" description="Gly residues" evidence="1">
    <location>
        <begin position="101"/>
        <end position="115"/>
    </location>
</feature>
<dbReference type="Gramene" id="ONK80598">
    <property type="protein sequence ID" value="ONK80598"/>
    <property type="gene ID" value="A4U43_C01F19610"/>
</dbReference>
<feature type="compositionally biased region" description="Basic and acidic residues" evidence="1">
    <location>
        <begin position="117"/>
        <end position="137"/>
    </location>
</feature>
<feature type="compositionally biased region" description="Polar residues" evidence="1">
    <location>
        <begin position="64"/>
        <end position="75"/>
    </location>
</feature>
<feature type="region of interest" description="Disordered" evidence="1">
    <location>
        <begin position="1"/>
        <end position="137"/>
    </location>
</feature>
<dbReference type="EMBL" id="CM007381">
    <property type="protein sequence ID" value="ONK80598.1"/>
    <property type="molecule type" value="Genomic_DNA"/>
</dbReference>
<gene>
    <name evidence="2" type="ORF">A4U43_C01F19610</name>
</gene>
<protein>
    <submittedName>
        <fullName evidence="2">Uncharacterized protein</fullName>
    </submittedName>
</protein>
<reference evidence="3" key="1">
    <citation type="journal article" date="2017" name="Nat. Commun.">
        <title>The asparagus genome sheds light on the origin and evolution of a young Y chromosome.</title>
        <authorList>
            <person name="Harkess A."/>
            <person name="Zhou J."/>
            <person name="Xu C."/>
            <person name="Bowers J.E."/>
            <person name="Van der Hulst R."/>
            <person name="Ayyampalayam S."/>
            <person name="Mercati F."/>
            <person name="Riccardi P."/>
            <person name="McKain M.R."/>
            <person name="Kakrana A."/>
            <person name="Tang H."/>
            <person name="Ray J."/>
            <person name="Groenendijk J."/>
            <person name="Arikit S."/>
            <person name="Mathioni S.M."/>
            <person name="Nakano M."/>
            <person name="Shan H."/>
            <person name="Telgmann-Rauber A."/>
            <person name="Kanno A."/>
            <person name="Yue Z."/>
            <person name="Chen H."/>
            <person name="Li W."/>
            <person name="Chen Y."/>
            <person name="Xu X."/>
            <person name="Zhang Y."/>
            <person name="Luo S."/>
            <person name="Chen H."/>
            <person name="Gao J."/>
            <person name="Mao Z."/>
            <person name="Pires J.C."/>
            <person name="Luo M."/>
            <person name="Kudrna D."/>
            <person name="Wing R.A."/>
            <person name="Meyers B.C."/>
            <person name="Yi K."/>
            <person name="Kong H."/>
            <person name="Lavrijsen P."/>
            <person name="Sunseri F."/>
            <person name="Falavigna A."/>
            <person name="Ye Y."/>
            <person name="Leebens-Mack J.H."/>
            <person name="Chen G."/>
        </authorList>
    </citation>
    <scope>NUCLEOTIDE SEQUENCE [LARGE SCALE GENOMIC DNA]</scope>
    <source>
        <strain evidence="3">cv. DH0086</strain>
    </source>
</reference>
<dbReference type="Proteomes" id="UP000243459">
    <property type="component" value="Chromosome 1"/>
</dbReference>
<evidence type="ECO:0000313" key="3">
    <source>
        <dbReference type="Proteomes" id="UP000243459"/>
    </source>
</evidence>
<proteinExistence type="predicted"/>
<organism evidence="2 3">
    <name type="scientific">Asparagus officinalis</name>
    <name type="common">Garden asparagus</name>
    <dbReference type="NCBI Taxonomy" id="4686"/>
    <lineage>
        <taxon>Eukaryota</taxon>
        <taxon>Viridiplantae</taxon>
        <taxon>Streptophyta</taxon>
        <taxon>Embryophyta</taxon>
        <taxon>Tracheophyta</taxon>
        <taxon>Spermatophyta</taxon>
        <taxon>Magnoliopsida</taxon>
        <taxon>Liliopsida</taxon>
        <taxon>Asparagales</taxon>
        <taxon>Asparagaceae</taxon>
        <taxon>Asparagoideae</taxon>
        <taxon>Asparagus</taxon>
    </lineage>
</organism>
<feature type="compositionally biased region" description="Basic and acidic residues" evidence="1">
    <location>
        <begin position="87"/>
        <end position="98"/>
    </location>
</feature>